<dbReference type="InterPro" id="IPR003148">
    <property type="entry name" value="RCK_N"/>
</dbReference>
<dbReference type="PANTHER" id="PTHR43833">
    <property type="entry name" value="POTASSIUM CHANNEL PROTEIN 2-RELATED-RELATED"/>
    <property type="match status" value="1"/>
</dbReference>
<dbReference type="PROSITE" id="PS51201">
    <property type="entry name" value="RCK_N"/>
    <property type="match status" value="2"/>
</dbReference>
<evidence type="ECO:0000313" key="10">
    <source>
        <dbReference type="Proteomes" id="UP000176992"/>
    </source>
</evidence>
<evidence type="ECO:0000256" key="5">
    <source>
        <dbReference type="ARBA" id="ARBA00023027"/>
    </source>
</evidence>
<dbReference type="PRINTS" id="PR00335">
    <property type="entry name" value="KUPTAKETRKA"/>
</dbReference>
<dbReference type="Pfam" id="PF02254">
    <property type="entry name" value="TrkA_N"/>
    <property type="match status" value="2"/>
</dbReference>
<reference evidence="9 10" key="1">
    <citation type="journal article" date="2016" name="Nat. Commun.">
        <title>Thousands of microbial genomes shed light on interconnected biogeochemical processes in an aquifer system.</title>
        <authorList>
            <person name="Anantharaman K."/>
            <person name="Brown C.T."/>
            <person name="Hug L.A."/>
            <person name="Sharon I."/>
            <person name="Castelle C.J."/>
            <person name="Probst A.J."/>
            <person name="Thomas B.C."/>
            <person name="Singh A."/>
            <person name="Wilkins M.J."/>
            <person name="Karaoz U."/>
            <person name="Brodie E.L."/>
            <person name="Williams K.H."/>
            <person name="Hubbard S.S."/>
            <person name="Banfield J.F."/>
        </authorList>
    </citation>
    <scope>NUCLEOTIDE SEQUENCE [LARGE SCALE GENOMIC DNA]</scope>
</reference>
<dbReference type="EMBL" id="MFIV01000004">
    <property type="protein sequence ID" value="OGF99929.1"/>
    <property type="molecule type" value="Genomic_DNA"/>
</dbReference>
<dbReference type="SUPFAM" id="SSF51735">
    <property type="entry name" value="NAD(P)-binding Rossmann-fold domains"/>
    <property type="match status" value="2"/>
</dbReference>
<comment type="caution">
    <text evidence="9">The sequence shown here is derived from an EMBL/GenBank/DDBJ whole genome shotgun (WGS) entry which is preliminary data.</text>
</comment>
<dbReference type="InterPro" id="IPR006037">
    <property type="entry name" value="RCK_C"/>
</dbReference>
<keyword evidence="2" id="KW-0813">Transport</keyword>
<dbReference type="NCBIfam" id="NF007031">
    <property type="entry name" value="PRK09496.1-2"/>
    <property type="match status" value="1"/>
</dbReference>
<name>A0A1F5YID1_9BACT</name>
<keyword evidence="5" id="KW-0520">NAD</keyword>
<feature type="domain" description="RCK C-terminal" evidence="8">
    <location>
        <begin position="141"/>
        <end position="225"/>
    </location>
</feature>
<dbReference type="Gene3D" id="3.40.50.720">
    <property type="entry name" value="NAD(P)-binding Rossmann-like Domain"/>
    <property type="match status" value="2"/>
</dbReference>
<dbReference type="PANTHER" id="PTHR43833:SF5">
    <property type="entry name" value="TRK SYSTEM POTASSIUM UPTAKE PROTEIN TRKA"/>
    <property type="match status" value="1"/>
</dbReference>
<dbReference type="NCBIfam" id="NF007039">
    <property type="entry name" value="PRK09496.3-2"/>
    <property type="match status" value="1"/>
</dbReference>
<dbReference type="Proteomes" id="UP000176992">
    <property type="component" value="Unassembled WGS sequence"/>
</dbReference>
<dbReference type="Gene3D" id="3.30.70.1450">
    <property type="entry name" value="Regulator of K+ conductance, C-terminal domain"/>
    <property type="match status" value="2"/>
</dbReference>
<dbReference type="PROSITE" id="PS51202">
    <property type="entry name" value="RCK_C"/>
    <property type="match status" value="2"/>
</dbReference>
<proteinExistence type="predicted"/>
<evidence type="ECO:0000313" key="9">
    <source>
        <dbReference type="EMBL" id="OGF99929.1"/>
    </source>
</evidence>
<dbReference type="InterPro" id="IPR006036">
    <property type="entry name" value="K_uptake_TrkA"/>
</dbReference>
<sequence>MRAIIVGAGDVGFQLAARLSQQGGEIVVVELDQSKVDRVEDHLDVLALQGSGVDYRVLEKAGIVEADTLIAVSDNDEVNILACQIAQRYDTRLKIARVGGDYYYGESALMSPAPLGVDVMVNPVEACSAEIEKLLNYAAASDVVEFAGGEVVLMGMRVGERFQYRDVPLKKIAGEFERRKFLITAIGRGDQTIIPGGNDVIKTGDLLYVIGKSEAVDDILRLAGYENRKLQRVMIAGGTQVAVRLAHRLENSGVTPIIFEADRGRCAALAEELAASLVLNGDATDIDLLQSEGVDGVDGFVALTESDENNIISSLVAKNMGATKTISQIKRLEYLSLAGRIGIDAAVSPHLSTVNAILAATHSERLLALATIRGLSVQIMEVSIPPKLPIIGKPLKKLKLPSDCILGSLVRGDQILIPHGDDRLEPNDRAIIFTLAKQARKVSKFFL</sequence>
<evidence type="ECO:0000256" key="6">
    <source>
        <dbReference type="ARBA" id="ARBA00023065"/>
    </source>
</evidence>
<keyword evidence="3" id="KW-0633">Potassium transport</keyword>
<feature type="domain" description="RCK N-terminal" evidence="7">
    <location>
        <begin position="230"/>
        <end position="347"/>
    </location>
</feature>
<accession>A0A1F5YID1</accession>
<gene>
    <name evidence="9" type="ORF">A2Z86_11320</name>
</gene>
<dbReference type="InterPro" id="IPR036721">
    <property type="entry name" value="RCK_C_sf"/>
</dbReference>
<feature type="domain" description="RCK C-terminal" evidence="8">
    <location>
        <begin position="367"/>
        <end position="447"/>
    </location>
</feature>
<dbReference type="AlphaFoldDB" id="A0A1F5YID1"/>
<feature type="domain" description="RCK N-terminal" evidence="7">
    <location>
        <begin position="1"/>
        <end position="121"/>
    </location>
</feature>
<dbReference type="Pfam" id="PF02080">
    <property type="entry name" value="TrkA_C"/>
    <property type="match status" value="2"/>
</dbReference>
<evidence type="ECO:0000256" key="1">
    <source>
        <dbReference type="ARBA" id="ARBA00017378"/>
    </source>
</evidence>
<evidence type="ECO:0000256" key="3">
    <source>
        <dbReference type="ARBA" id="ARBA00022538"/>
    </source>
</evidence>
<keyword evidence="6" id="KW-0406">Ion transport</keyword>
<dbReference type="InterPro" id="IPR050721">
    <property type="entry name" value="Trk_Ktr_HKT_K-transport"/>
</dbReference>
<evidence type="ECO:0000256" key="4">
    <source>
        <dbReference type="ARBA" id="ARBA00022958"/>
    </source>
</evidence>
<dbReference type="NCBIfam" id="NF007041">
    <property type="entry name" value="PRK09496.3-4"/>
    <property type="match status" value="1"/>
</dbReference>
<dbReference type="GO" id="GO:0015079">
    <property type="term" value="F:potassium ion transmembrane transporter activity"/>
    <property type="evidence" value="ECO:0007669"/>
    <property type="project" value="InterPro"/>
</dbReference>
<evidence type="ECO:0000256" key="2">
    <source>
        <dbReference type="ARBA" id="ARBA00022448"/>
    </source>
</evidence>
<protein>
    <recommendedName>
        <fullName evidence="1">Trk system potassium uptake protein TrkA</fullName>
    </recommendedName>
</protein>
<dbReference type="InterPro" id="IPR036291">
    <property type="entry name" value="NAD(P)-bd_dom_sf"/>
</dbReference>
<dbReference type="GO" id="GO:0005886">
    <property type="term" value="C:plasma membrane"/>
    <property type="evidence" value="ECO:0007669"/>
    <property type="project" value="InterPro"/>
</dbReference>
<evidence type="ECO:0000259" key="8">
    <source>
        <dbReference type="PROSITE" id="PS51202"/>
    </source>
</evidence>
<keyword evidence="4" id="KW-0630">Potassium</keyword>
<dbReference type="SUPFAM" id="SSF116726">
    <property type="entry name" value="TrkA C-terminal domain-like"/>
    <property type="match status" value="2"/>
</dbReference>
<organism evidence="9 10">
    <name type="scientific">Candidatus Glassbacteria bacterium GWA2_58_10</name>
    <dbReference type="NCBI Taxonomy" id="1817865"/>
    <lineage>
        <taxon>Bacteria</taxon>
        <taxon>Candidatus Glassiibacteriota</taxon>
    </lineage>
</organism>
<dbReference type="NCBIfam" id="NF007032">
    <property type="entry name" value="PRK09496.1-4"/>
    <property type="match status" value="1"/>
</dbReference>
<evidence type="ECO:0000259" key="7">
    <source>
        <dbReference type="PROSITE" id="PS51201"/>
    </source>
</evidence>